<sequence length="240" mass="27901">MKLIYKVNIDEIGKFIDRPNRFTASLELNNNEIITAHVHDSGRIKELLFPGNQVFLRKAKNIENRKTLWDVIAACADDNEEILINSSIHRYITDNYFKNEDISIFGKIDFIKPEVKFGNSRLDYLIEKNGEKIYIETKGVSLSKNKIATFPDAPSVRATKHLNELIEIKKSGHRAAVILIILRDSDFFVPNYETDPIFYKTFYKAIEEGVEVYPLQFSFINGEIFFKHKKIKIIPHKNNF</sequence>
<dbReference type="STRING" id="1319815.HMPREF0202_00209"/>
<evidence type="ECO:0000259" key="2">
    <source>
        <dbReference type="Pfam" id="PF03749"/>
    </source>
</evidence>
<dbReference type="HAMAP" id="MF_00095">
    <property type="entry name" value="SfsA"/>
    <property type="match status" value="1"/>
</dbReference>
<proteinExistence type="inferred from homology"/>
<reference evidence="4 5" key="1">
    <citation type="submission" date="2013-08" db="EMBL/GenBank/DDBJ databases">
        <authorList>
            <person name="Weinstock G."/>
            <person name="Sodergren E."/>
            <person name="Wylie T."/>
            <person name="Fulton L."/>
            <person name="Fulton R."/>
            <person name="Fronick C."/>
            <person name="O'Laughlin M."/>
            <person name="Godfrey J."/>
            <person name="Miner T."/>
            <person name="Herter B."/>
            <person name="Appelbaum E."/>
            <person name="Cordes M."/>
            <person name="Lek S."/>
            <person name="Wollam A."/>
            <person name="Pepin K.H."/>
            <person name="Palsikar V.B."/>
            <person name="Mitreva M."/>
            <person name="Wilson R.K."/>
        </authorList>
    </citation>
    <scope>NUCLEOTIDE SEQUENCE [LARGE SCALE GENOMIC DNA]</scope>
    <source>
        <strain evidence="4 5">ATCC BAA-474</strain>
    </source>
</reference>
<dbReference type="eggNOG" id="COG1489">
    <property type="taxonomic scope" value="Bacteria"/>
</dbReference>
<name>U7VEE6_9FUSO</name>
<comment type="caution">
    <text evidence="4">The sequence shown here is derived from an EMBL/GenBank/DDBJ whole genome shotgun (WGS) entry which is preliminary data.</text>
</comment>
<dbReference type="Pfam" id="PF17746">
    <property type="entry name" value="SfsA_N"/>
    <property type="match status" value="1"/>
</dbReference>
<feature type="domain" description="Sugar fermentation stimulation protein C-terminal" evidence="2">
    <location>
        <begin position="89"/>
        <end position="219"/>
    </location>
</feature>
<dbReference type="InterPro" id="IPR041465">
    <property type="entry name" value="SfsA_N"/>
</dbReference>
<dbReference type="InterPro" id="IPR040452">
    <property type="entry name" value="SfsA_C"/>
</dbReference>
<dbReference type="NCBIfam" id="TIGR00230">
    <property type="entry name" value="sfsA"/>
    <property type="match status" value="1"/>
</dbReference>
<dbReference type="RefSeq" id="WP_023049758.1">
    <property type="nucleotide sequence ID" value="NZ_CP173065.2"/>
</dbReference>
<evidence type="ECO:0000256" key="1">
    <source>
        <dbReference type="HAMAP-Rule" id="MF_00095"/>
    </source>
</evidence>
<evidence type="ECO:0000313" key="4">
    <source>
        <dbReference type="EMBL" id="ERT69876.1"/>
    </source>
</evidence>
<evidence type="ECO:0000259" key="3">
    <source>
        <dbReference type="Pfam" id="PF17746"/>
    </source>
</evidence>
<dbReference type="AlphaFoldDB" id="U7VEE6"/>
<organism evidence="4 5">
    <name type="scientific">Cetobacterium somerae ATCC BAA-474</name>
    <dbReference type="NCBI Taxonomy" id="1319815"/>
    <lineage>
        <taxon>Bacteria</taxon>
        <taxon>Fusobacteriati</taxon>
        <taxon>Fusobacteriota</taxon>
        <taxon>Fusobacteriia</taxon>
        <taxon>Fusobacteriales</taxon>
        <taxon>Fusobacteriaceae</taxon>
        <taxon>Cetobacterium</taxon>
    </lineage>
</organism>
<comment type="similarity">
    <text evidence="1">Belongs to the SfsA family.</text>
</comment>
<gene>
    <name evidence="1" type="primary">sfsA</name>
    <name evidence="4" type="ORF">HMPREF0202_00209</name>
</gene>
<dbReference type="Pfam" id="PF03749">
    <property type="entry name" value="SfsA"/>
    <property type="match status" value="1"/>
</dbReference>
<dbReference type="PANTHER" id="PTHR30545:SF2">
    <property type="entry name" value="SUGAR FERMENTATION STIMULATION PROTEIN A"/>
    <property type="match status" value="1"/>
</dbReference>
<feature type="domain" description="SfsA N-terminal OB" evidence="3">
    <location>
        <begin position="16"/>
        <end position="80"/>
    </location>
</feature>
<dbReference type="PANTHER" id="PTHR30545">
    <property type="entry name" value="SUGAR FERMENTATION STIMULATION PROTEIN A"/>
    <property type="match status" value="1"/>
</dbReference>
<keyword evidence="5" id="KW-1185">Reference proteome</keyword>
<dbReference type="InterPro" id="IPR005224">
    <property type="entry name" value="SfsA"/>
</dbReference>
<dbReference type="Gene3D" id="3.40.1350.60">
    <property type="match status" value="1"/>
</dbReference>
<dbReference type="Proteomes" id="UP000017081">
    <property type="component" value="Unassembled WGS sequence"/>
</dbReference>
<evidence type="ECO:0000313" key="5">
    <source>
        <dbReference type="Proteomes" id="UP000017081"/>
    </source>
</evidence>
<protein>
    <recommendedName>
        <fullName evidence="1">Sugar fermentation stimulation protein homolog</fullName>
    </recommendedName>
</protein>
<dbReference type="EMBL" id="AXZF01000008">
    <property type="protein sequence ID" value="ERT69876.1"/>
    <property type="molecule type" value="Genomic_DNA"/>
</dbReference>
<dbReference type="HOGENOM" id="CLU_052299_1_0_0"/>
<dbReference type="Gene3D" id="2.40.50.580">
    <property type="match status" value="1"/>
</dbReference>
<dbReference type="GO" id="GO:0003677">
    <property type="term" value="F:DNA binding"/>
    <property type="evidence" value="ECO:0007669"/>
    <property type="project" value="InterPro"/>
</dbReference>
<accession>U7VEE6</accession>